<feature type="region of interest" description="Disordered" evidence="1">
    <location>
        <begin position="554"/>
        <end position="618"/>
    </location>
</feature>
<feature type="compositionally biased region" description="Basic and acidic residues" evidence="1">
    <location>
        <begin position="572"/>
        <end position="586"/>
    </location>
</feature>
<feature type="compositionally biased region" description="Basic and acidic residues" evidence="1">
    <location>
        <begin position="760"/>
        <end position="782"/>
    </location>
</feature>
<feature type="compositionally biased region" description="Low complexity" evidence="1">
    <location>
        <begin position="365"/>
        <end position="375"/>
    </location>
</feature>
<evidence type="ECO:0000256" key="1">
    <source>
        <dbReference type="SAM" id="MobiDB-lite"/>
    </source>
</evidence>
<feature type="compositionally biased region" description="Polar residues" evidence="1">
    <location>
        <begin position="455"/>
        <end position="466"/>
    </location>
</feature>
<feature type="compositionally biased region" description="Low complexity" evidence="1">
    <location>
        <begin position="30"/>
        <end position="48"/>
    </location>
</feature>
<feature type="region of interest" description="Disordered" evidence="1">
    <location>
        <begin position="222"/>
        <end position="434"/>
    </location>
</feature>
<organism evidence="2 3">
    <name type="scientific">Lasallia pustulata</name>
    <dbReference type="NCBI Taxonomy" id="136370"/>
    <lineage>
        <taxon>Eukaryota</taxon>
        <taxon>Fungi</taxon>
        <taxon>Dikarya</taxon>
        <taxon>Ascomycota</taxon>
        <taxon>Pezizomycotina</taxon>
        <taxon>Lecanoromycetes</taxon>
        <taxon>OSLEUM clade</taxon>
        <taxon>Umbilicariomycetidae</taxon>
        <taxon>Umbilicariales</taxon>
        <taxon>Umbilicariaceae</taxon>
        <taxon>Lasallia</taxon>
    </lineage>
</organism>
<feature type="compositionally biased region" description="Basic and acidic residues" evidence="1">
    <location>
        <begin position="726"/>
        <end position="753"/>
    </location>
</feature>
<feature type="compositionally biased region" description="Basic and acidic residues" evidence="1">
    <location>
        <begin position="377"/>
        <end position="387"/>
    </location>
</feature>
<accession>A0A5M8PSB3</accession>
<sequence>MEKIRNILNPGAKYDEEVLYGSGNSPDPVHSGSAGASSGAGSHLGSSSTNPTSATGHDSTPAPAAFTYESGNISSTSRVPGGVADDGASTTAIRHGVPGNSQSGSTLTGSSGTNDPLDTNKPLPQAPGSTGTGIGGASSTLGSGRDLPDRSVGQSGYGNTGADNLGPSTGRSFPLSGGSNTTGYGTGTGPTTGSAHQGSLGRDAAIGTGGVGAVGLAERELGGQHDTTSTGFGSATTLGSGAREPYGPESWQHQHVGHGHEYEGDPCDSGAPPALPHFTAGPHITDTANRLDPHVAGGPIEGTTGTGRHGHHHGHHETSTDAGVGSTGTGLDSSSRGYDDSRPSGTSGGIGSTGTGLGTGRSDDGTGVSGTTGLTSHHRDNTGKYDRLASGTPSEAHLGSTSSSSGYGSGTGIGPRGTDYDTQRGDHHLGQDAALAGGAGAVGAGAYEVSKDHPISTSGPAANTSGPHKYDMLNKLDPRVKETAMSSTTGTMPRDEVPTSGATGRDHHYGRDAGLVGAGGVAAYEAEKHHNKHEVPQQVTGGAGAVGAGAYEVSKDHPISTSGPAANTSGPHKYDMLNKLDPRVKETTMSSTTGTMPRDEVPTSGATGRDHHYGRDAGLVGAGGVAAYEAEKHHNKHEIPQQVTGRDSTVAGTQPAGYDQPPPVRGTGHHYGRDAGLVGAGGAVAYEGEKHLGHDRTGTSSYPEDRHAGRDAPLAGGVGAAGGAEFSKKEAEKRAEKEQKAIAKEEKREEKAEHKHQKSLRKEHEKEDKAIHKEHSKEEKHDGKKHGLFGFLHREKPDPELKEEEAARQARLHGHAGNVSTVAGVAVAEDEHGHHKLHKDPPPGYAPAPESGYASQVTGGTGTTALAQGESVQRGSHMSGVGNKLDPNVADRADTVDDSVFGYQGQGSTGSGLGGYGETAGTGHGEHGVQGDHAYNAAGEAAHRLHHDRQPDVGLGPEKLEPGHGGTSGFDSTMAHPSTGLGSGTTGSHSGRY</sequence>
<feature type="compositionally biased region" description="Polar residues" evidence="1">
    <location>
        <begin position="49"/>
        <end position="58"/>
    </location>
</feature>
<feature type="compositionally biased region" description="Basic and acidic residues" evidence="1">
    <location>
        <begin position="468"/>
        <end position="482"/>
    </location>
</feature>
<dbReference type="EMBL" id="VXIT01000006">
    <property type="protein sequence ID" value="KAA6411935.1"/>
    <property type="molecule type" value="Genomic_DNA"/>
</dbReference>
<feature type="region of interest" description="Disordered" evidence="1">
    <location>
        <begin position="450"/>
        <end position="514"/>
    </location>
</feature>
<feature type="compositionally biased region" description="Gly residues" evidence="1">
    <location>
        <begin position="346"/>
        <end position="359"/>
    </location>
</feature>
<name>A0A5M8PSB3_9LECA</name>
<protein>
    <submittedName>
        <fullName evidence="2">Uncharacterized protein</fullName>
    </submittedName>
</protein>
<evidence type="ECO:0000313" key="3">
    <source>
        <dbReference type="Proteomes" id="UP000324767"/>
    </source>
</evidence>
<feature type="region of interest" description="Disordered" evidence="1">
    <location>
        <begin position="1"/>
        <end position="206"/>
    </location>
</feature>
<feature type="compositionally biased region" description="Basic and acidic residues" evidence="1">
    <location>
        <begin position="687"/>
        <end position="710"/>
    </location>
</feature>
<feature type="compositionally biased region" description="Polar residues" evidence="1">
    <location>
        <begin position="641"/>
        <end position="652"/>
    </location>
</feature>
<reference evidence="2 3" key="1">
    <citation type="submission" date="2019-09" db="EMBL/GenBank/DDBJ databases">
        <title>The hologenome of the rock-dwelling lichen Lasallia pustulata.</title>
        <authorList>
            <person name="Greshake Tzovaras B."/>
            <person name="Segers F."/>
            <person name="Bicker A."/>
            <person name="Dal Grande F."/>
            <person name="Otte J."/>
            <person name="Hankeln T."/>
            <person name="Schmitt I."/>
            <person name="Ebersberger I."/>
        </authorList>
    </citation>
    <scope>NUCLEOTIDE SEQUENCE [LARGE SCALE GENOMIC DNA]</scope>
    <source>
        <strain evidence="2">A1-1</strain>
    </source>
</reference>
<feature type="compositionally biased region" description="Polar residues" evidence="1">
    <location>
        <begin position="559"/>
        <end position="570"/>
    </location>
</feature>
<proteinExistence type="predicted"/>
<dbReference type="AlphaFoldDB" id="A0A5M8PSB3"/>
<feature type="region of interest" description="Disordered" evidence="1">
    <location>
        <begin position="831"/>
        <end position="891"/>
    </location>
</feature>
<dbReference type="Proteomes" id="UP000324767">
    <property type="component" value="Unassembled WGS sequence"/>
</dbReference>
<feature type="compositionally biased region" description="Low complexity" evidence="1">
    <location>
        <begin position="101"/>
        <end position="113"/>
    </location>
</feature>
<evidence type="ECO:0000313" key="2">
    <source>
        <dbReference type="EMBL" id="KAA6411935.1"/>
    </source>
</evidence>
<gene>
    <name evidence="2" type="ORF">FRX48_04085</name>
</gene>
<feature type="compositionally biased region" description="Basic and acidic residues" evidence="1">
    <location>
        <begin position="418"/>
        <end position="430"/>
    </location>
</feature>
<feature type="compositionally biased region" description="Polar residues" evidence="1">
    <location>
        <begin position="225"/>
        <end position="239"/>
    </location>
</feature>
<dbReference type="OrthoDB" id="4779541at2759"/>
<feature type="region of interest" description="Disordered" evidence="1">
    <location>
        <begin position="943"/>
        <end position="993"/>
    </location>
</feature>
<comment type="caution">
    <text evidence="2">The sequence shown here is derived from an EMBL/GenBank/DDBJ whole genome shotgun (WGS) entry which is preliminary data.</text>
</comment>
<feature type="compositionally biased region" description="Polar residues" evidence="1">
    <location>
        <begin position="69"/>
        <end position="78"/>
    </location>
</feature>
<feature type="region of interest" description="Disordered" evidence="1">
    <location>
        <begin position="632"/>
        <end position="791"/>
    </location>
</feature>